<sequence length="54" mass="6138">MSNRYVVKIGNGWYAGVKQLTFDWTEAKVWNGDKILFDNFTAAKAVEKYGGSVY</sequence>
<comment type="caution">
    <text evidence="1">The sequence shown here is derived from an EMBL/GenBank/DDBJ whole genome shotgun (WGS) entry which is preliminary data.</text>
</comment>
<dbReference type="AlphaFoldDB" id="A0A081BI62"/>
<evidence type="ECO:0000313" key="1">
    <source>
        <dbReference type="EMBL" id="GAK47730.1"/>
    </source>
</evidence>
<dbReference type="RefSeq" id="WP_160171701.1">
    <property type="nucleotide sequence ID" value="NZ_BBAZ01000001.1"/>
</dbReference>
<dbReference type="Proteomes" id="UP000028700">
    <property type="component" value="Unassembled WGS sequence"/>
</dbReference>
<keyword evidence="2" id="KW-1185">Reference proteome</keyword>
<organism evidence="1 2">
    <name type="scientific">Secundilactobacillus oryzae JCM 18671</name>
    <dbReference type="NCBI Taxonomy" id="1291743"/>
    <lineage>
        <taxon>Bacteria</taxon>
        <taxon>Bacillati</taxon>
        <taxon>Bacillota</taxon>
        <taxon>Bacilli</taxon>
        <taxon>Lactobacillales</taxon>
        <taxon>Lactobacillaceae</taxon>
        <taxon>Secundilactobacillus</taxon>
    </lineage>
</organism>
<name>A0A081BI62_9LACO</name>
<gene>
    <name evidence="1" type="ORF">LOSG293_110460</name>
</gene>
<dbReference type="EMBL" id="BBJM01000011">
    <property type="protein sequence ID" value="GAK47730.1"/>
    <property type="molecule type" value="Genomic_DNA"/>
</dbReference>
<evidence type="ECO:0000313" key="2">
    <source>
        <dbReference type="Proteomes" id="UP000028700"/>
    </source>
</evidence>
<reference evidence="1" key="1">
    <citation type="journal article" date="2014" name="Genome Announc.">
        <title>Draft Genome Sequence of Lactobacillus oryzae Strain SG293T.</title>
        <authorList>
            <person name="Tanizawa Y."/>
            <person name="Fujisawa T."/>
            <person name="Mochizuki T."/>
            <person name="Kaminuma E."/>
            <person name="Nakamura Y."/>
            <person name="Tohno M."/>
        </authorList>
    </citation>
    <scope>NUCLEOTIDE SEQUENCE [LARGE SCALE GENOMIC DNA]</scope>
    <source>
        <strain evidence="1">SG293</strain>
    </source>
</reference>
<protein>
    <submittedName>
        <fullName evidence="1">Uncharacterized protein</fullName>
    </submittedName>
</protein>
<accession>A0A081BI62</accession>
<dbReference type="STRING" id="1291743.LOSG293_110460"/>
<proteinExistence type="predicted"/>